<evidence type="ECO:0000313" key="2">
    <source>
        <dbReference type="EMBL" id="KAK3876297.1"/>
    </source>
</evidence>
<feature type="compositionally biased region" description="Pro residues" evidence="1">
    <location>
        <begin position="187"/>
        <end position="196"/>
    </location>
</feature>
<proteinExistence type="predicted"/>
<evidence type="ECO:0000313" key="3">
    <source>
        <dbReference type="Proteomes" id="UP001286313"/>
    </source>
</evidence>
<organism evidence="2 3">
    <name type="scientific">Petrolisthes cinctipes</name>
    <name type="common">Flat porcelain crab</name>
    <dbReference type="NCBI Taxonomy" id="88211"/>
    <lineage>
        <taxon>Eukaryota</taxon>
        <taxon>Metazoa</taxon>
        <taxon>Ecdysozoa</taxon>
        <taxon>Arthropoda</taxon>
        <taxon>Crustacea</taxon>
        <taxon>Multicrustacea</taxon>
        <taxon>Malacostraca</taxon>
        <taxon>Eumalacostraca</taxon>
        <taxon>Eucarida</taxon>
        <taxon>Decapoda</taxon>
        <taxon>Pleocyemata</taxon>
        <taxon>Anomura</taxon>
        <taxon>Galatheoidea</taxon>
        <taxon>Porcellanidae</taxon>
        <taxon>Petrolisthes</taxon>
    </lineage>
</organism>
<feature type="compositionally biased region" description="Low complexity" evidence="1">
    <location>
        <begin position="197"/>
        <end position="206"/>
    </location>
</feature>
<dbReference type="Proteomes" id="UP001286313">
    <property type="component" value="Unassembled WGS sequence"/>
</dbReference>
<dbReference type="EMBL" id="JAWQEG010001845">
    <property type="protein sequence ID" value="KAK3876297.1"/>
    <property type="molecule type" value="Genomic_DNA"/>
</dbReference>
<evidence type="ECO:0000256" key="1">
    <source>
        <dbReference type="SAM" id="MobiDB-lite"/>
    </source>
</evidence>
<feature type="compositionally biased region" description="Low complexity" evidence="1">
    <location>
        <begin position="171"/>
        <end position="186"/>
    </location>
</feature>
<protein>
    <submittedName>
        <fullName evidence="2">Uncharacterized protein</fullName>
    </submittedName>
</protein>
<feature type="compositionally biased region" description="Low complexity" evidence="1">
    <location>
        <begin position="134"/>
        <end position="164"/>
    </location>
</feature>
<dbReference type="AlphaFoldDB" id="A0AAE1FL85"/>
<name>A0AAE1FL85_PETCI</name>
<keyword evidence="3" id="KW-1185">Reference proteome</keyword>
<gene>
    <name evidence="2" type="ORF">Pcinc_018904</name>
</gene>
<feature type="region of interest" description="Disordered" evidence="1">
    <location>
        <begin position="123"/>
        <end position="206"/>
    </location>
</feature>
<reference evidence="2" key="1">
    <citation type="submission" date="2023-10" db="EMBL/GenBank/DDBJ databases">
        <title>Genome assemblies of two species of porcelain crab, Petrolisthes cinctipes and Petrolisthes manimaculis (Anomura: Porcellanidae).</title>
        <authorList>
            <person name="Angst P."/>
        </authorList>
    </citation>
    <scope>NUCLEOTIDE SEQUENCE</scope>
    <source>
        <strain evidence="2">PB745_01</strain>
        <tissue evidence="2">Gill</tissue>
    </source>
</reference>
<comment type="caution">
    <text evidence="2">The sequence shown here is derived from an EMBL/GenBank/DDBJ whole genome shotgun (WGS) entry which is preliminary data.</text>
</comment>
<sequence length="230" mass="24101">MPTEARNYVIVSNYRKRGSGTLNMALPGGSRPGHCGRGLARWKAGHTPTLPAPTTFVLSGDRGLIASSCSDRADGQAQQLYYRKRRDVRLACGDGECVTAVVAAVVVVLPTLPPPLSPPPLLSLHHHPPPLPSPTTTTLGSPLLPRLSSPLLSSPSTTTTTLASPLPPFTPSTTPSTTPSSPLLSLPSPPPPPPPLLSSHSTTSTTTIPFQHACNLDLRRGGGKNDYLSH</sequence>
<accession>A0AAE1FL85</accession>